<feature type="region of interest" description="Disordered" evidence="1">
    <location>
        <begin position="719"/>
        <end position="743"/>
    </location>
</feature>
<feature type="region of interest" description="Disordered" evidence="1">
    <location>
        <begin position="584"/>
        <end position="621"/>
    </location>
</feature>
<dbReference type="EMBL" id="SSOP01000019">
    <property type="protein sequence ID" value="KAB5594540.1"/>
    <property type="molecule type" value="Genomic_DNA"/>
</dbReference>
<reference evidence="2 3" key="1">
    <citation type="journal article" date="2019" name="Fungal Biol. Biotechnol.">
        <title>Draft genome sequence of fastidious pathogen Ceratobasidium theobromae, which causes vascular-streak dieback in Theobroma cacao.</title>
        <authorList>
            <person name="Ali S.S."/>
            <person name="Asman A."/>
            <person name="Shao J."/>
            <person name="Firmansyah A.P."/>
            <person name="Susilo A.W."/>
            <person name="Rosmana A."/>
            <person name="McMahon P."/>
            <person name="Junaid M."/>
            <person name="Guest D."/>
            <person name="Kheng T.Y."/>
            <person name="Meinhardt L.W."/>
            <person name="Bailey B.A."/>
        </authorList>
    </citation>
    <scope>NUCLEOTIDE SEQUENCE [LARGE SCALE GENOMIC DNA]</scope>
    <source>
        <strain evidence="2 3">CT2</strain>
    </source>
</reference>
<accession>A0A5N5QS19</accession>
<protein>
    <submittedName>
        <fullName evidence="2">TATA element modulatory factor 1 DNA-binding domain containing protein</fullName>
    </submittedName>
</protein>
<feature type="compositionally biased region" description="Low complexity" evidence="1">
    <location>
        <begin position="719"/>
        <end position="728"/>
    </location>
</feature>
<dbReference type="GO" id="GO:0003677">
    <property type="term" value="F:DNA binding"/>
    <property type="evidence" value="ECO:0007669"/>
    <property type="project" value="UniProtKB-KW"/>
</dbReference>
<keyword evidence="2" id="KW-0238">DNA-binding</keyword>
<keyword evidence="3" id="KW-1185">Reference proteome</keyword>
<evidence type="ECO:0000256" key="1">
    <source>
        <dbReference type="SAM" id="MobiDB-lite"/>
    </source>
</evidence>
<organism evidence="2 3">
    <name type="scientific">Ceratobasidium theobromae</name>
    <dbReference type="NCBI Taxonomy" id="1582974"/>
    <lineage>
        <taxon>Eukaryota</taxon>
        <taxon>Fungi</taxon>
        <taxon>Dikarya</taxon>
        <taxon>Basidiomycota</taxon>
        <taxon>Agaricomycotina</taxon>
        <taxon>Agaricomycetes</taxon>
        <taxon>Cantharellales</taxon>
        <taxon>Ceratobasidiaceae</taxon>
        <taxon>Ceratobasidium</taxon>
    </lineage>
</organism>
<evidence type="ECO:0000313" key="2">
    <source>
        <dbReference type="EMBL" id="KAB5594540.1"/>
    </source>
</evidence>
<dbReference type="Proteomes" id="UP000383932">
    <property type="component" value="Unassembled WGS sequence"/>
</dbReference>
<feature type="compositionally biased region" description="Low complexity" evidence="1">
    <location>
        <begin position="11"/>
        <end position="36"/>
    </location>
</feature>
<name>A0A5N5QS19_9AGAM</name>
<comment type="caution">
    <text evidence="2">The sequence shown here is derived from an EMBL/GenBank/DDBJ whole genome shotgun (WGS) entry which is preliminary data.</text>
</comment>
<feature type="compositionally biased region" description="Polar residues" evidence="1">
    <location>
        <begin position="805"/>
        <end position="814"/>
    </location>
</feature>
<feature type="compositionally biased region" description="Basic and acidic residues" evidence="1">
    <location>
        <begin position="287"/>
        <end position="299"/>
    </location>
</feature>
<gene>
    <name evidence="2" type="ORF">CTheo_2023</name>
</gene>
<feature type="region of interest" description="Disordered" evidence="1">
    <location>
        <begin position="780"/>
        <end position="833"/>
    </location>
</feature>
<dbReference type="AlphaFoldDB" id="A0A5N5QS19"/>
<feature type="region of interest" description="Disordered" evidence="1">
    <location>
        <begin position="249"/>
        <end position="321"/>
    </location>
</feature>
<feature type="compositionally biased region" description="Basic and acidic residues" evidence="1">
    <location>
        <begin position="500"/>
        <end position="514"/>
    </location>
</feature>
<dbReference type="OrthoDB" id="2121319at2759"/>
<feature type="region of interest" description="Disordered" evidence="1">
    <location>
        <begin position="381"/>
        <end position="453"/>
    </location>
</feature>
<feature type="region of interest" description="Disordered" evidence="1">
    <location>
        <begin position="1"/>
        <end position="124"/>
    </location>
</feature>
<proteinExistence type="predicted"/>
<feature type="compositionally biased region" description="Acidic residues" evidence="1">
    <location>
        <begin position="267"/>
        <end position="286"/>
    </location>
</feature>
<dbReference type="PANTHER" id="PTHR38120">
    <property type="entry name" value="EXPRESSED PROTEIN"/>
    <property type="match status" value="1"/>
</dbReference>
<evidence type="ECO:0000313" key="3">
    <source>
        <dbReference type="Proteomes" id="UP000383932"/>
    </source>
</evidence>
<feature type="compositionally biased region" description="Basic and acidic residues" evidence="1">
    <location>
        <begin position="255"/>
        <end position="266"/>
    </location>
</feature>
<sequence>MSTAQPPPRLRTMSAMRRPTSTSSTTSTSARSRVSLGGSGSGNEQVSSPRSGLAFPRPRSSLSMIERPASLAARGGLIEQSASGMARPSPLSSTRPLPPAGRSTSGGTKRTSPELVGFGEGDNPAADMLESALKREEEEKENLMVRLANRDEAIQQLEARITQMSTTMTQGESRLAELYADQERWEAERAALEKEITKKTTVIEKLRIQLRELEKENRDYTRRLTEQAAQFESERQAFYDNTAHLKSRIQSLTDQQRDWKEARREEAEEELKEEAPETETETETGEPGEHEPSAEEAVSRRVGRRTQSHKRSETEAGEPAEMTALRLELSTLNTSHSSLGQTVKMLQGQLGDLQRVNMALQEENEAFTTLLREKTLSGQMDILRRGSRSPSPAPLEDEQDENKDAGMLFPTESRPPRARTQSRAVKPHRNASPARSAHSVKSGKSGRSARRAAAETLAAETLAAETLADLPVAGPGLDLAAELGRAEIRLEDDLVQEQEPETKQPEPVKVPDAESEALKTEIKQLREENKALALYASKIIDRIISQEGFEHILAVDYGKPKEKPAPPPQPKGFLARAASLSISSPSAPVIGTRPPLKISTSSDAAVDGPGTPLSKRERRGLSMDWSRLNPWARPSTPVEDVRTSGLKPLALGKTMSAPSPVKEEPKVIVGGRKLDNYEDEEDRVERERLNAEMKLMGIERTPNIHTPSAAVTSFGAAGSALAGSGTSTPGLGWGKRGSGNRVPTGELRAEHLELDDAQSEIEEVESRLAALEQREKHLSAELARGKGGGFTEAPARGTRVRRRTNSGSGASTLFSAGRASHTGSEIGIEEEAD</sequence>
<dbReference type="PANTHER" id="PTHR38120:SF1">
    <property type="entry name" value="M PROTEIN, SEROTYPE 2.1"/>
    <property type="match status" value="1"/>
</dbReference>
<feature type="region of interest" description="Disordered" evidence="1">
    <location>
        <begin position="494"/>
        <end position="514"/>
    </location>
</feature>